<dbReference type="Proteomes" id="UP000481861">
    <property type="component" value="Unassembled WGS sequence"/>
</dbReference>
<evidence type="ECO:0000256" key="1">
    <source>
        <dbReference type="SAM" id="MobiDB-lite"/>
    </source>
</evidence>
<proteinExistence type="predicted"/>
<dbReference type="AlphaFoldDB" id="A0A7C8HZX8"/>
<sequence length="226" mass="26721">MCYVPEMAWRLCRVGKEASIEADYKYGEHSGEGDDAPENTPEYETRLDILHRRFFRKMCCTRRQFQRADKKLKIFQLHRIILSAARQSSESFRFQKRRKQRYAHQSNAPIREAHEAMRQDRIRSQNMMNFLRQLRGPSTSNLPQVGVAMPWVNKFDLDEDVSDETGSARLDEFLKQETPLRNETSILSNALKRHKRLGLLHRSPRFRPRPRSRTAPRPTRNLSPQL</sequence>
<organism evidence="2 3">
    <name type="scientific">Massariosphaeria phaeospora</name>
    <dbReference type="NCBI Taxonomy" id="100035"/>
    <lineage>
        <taxon>Eukaryota</taxon>
        <taxon>Fungi</taxon>
        <taxon>Dikarya</taxon>
        <taxon>Ascomycota</taxon>
        <taxon>Pezizomycotina</taxon>
        <taxon>Dothideomycetes</taxon>
        <taxon>Pleosporomycetidae</taxon>
        <taxon>Pleosporales</taxon>
        <taxon>Pleosporales incertae sedis</taxon>
        <taxon>Massariosphaeria</taxon>
    </lineage>
</organism>
<evidence type="ECO:0000313" key="3">
    <source>
        <dbReference type="Proteomes" id="UP000481861"/>
    </source>
</evidence>
<name>A0A7C8HZX8_9PLEO</name>
<protein>
    <submittedName>
        <fullName evidence="2">Uncharacterized protein</fullName>
    </submittedName>
</protein>
<feature type="region of interest" description="Disordered" evidence="1">
    <location>
        <begin position="197"/>
        <end position="226"/>
    </location>
</feature>
<feature type="compositionally biased region" description="Basic residues" evidence="1">
    <location>
        <begin position="197"/>
        <end position="214"/>
    </location>
</feature>
<accession>A0A7C8HZX8</accession>
<comment type="caution">
    <text evidence="2">The sequence shown here is derived from an EMBL/GenBank/DDBJ whole genome shotgun (WGS) entry which is preliminary data.</text>
</comment>
<keyword evidence="3" id="KW-1185">Reference proteome</keyword>
<dbReference type="EMBL" id="JAADJZ010000036">
    <property type="protein sequence ID" value="KAF2865126.1"/>
    <property type="molecule type" value="Genomic_DNA"/>
</dbReference>
<reference evidence="2 3" key="1">
    <citation type="submission" date="2020-01" db="EMBL/GenBank/DDBJ databases">
        <authorList>
            <consortium name="DOE Joint Genome Institute"/>
            <person name="Haridas S."/>
            <person name="Albert R."/>
            <person name="Binder M."/>
            <person name="Bloem J."/>
            <person name="Labutti K."/>
            <person name="Salamov A."/>
            <person name="Andreopoulos B."/>
            <person name="Baker S.E."/>
            <person name="Barry K."/>
            <person name="Bills G."/>
            <person name="Bluhm B.H."/>
            <person name="Cannon C."/>
            <person name="Castanera R."/>
            <person name="Culley D.E."/>
            <person name="Daum C."/>
            <person name="Ezra D."/>
            <person name="Gonzalez J.B."/>
            <person name="Henrissat B."/>
            <person name="Kuo A."/>
            <person name="Liang C."/>
            <person name="Lipzen A."/>
            <person name="Lutzoni F."/>
            <person name="Magnuson J."/>
            <person name="Mondo S."/>
            <person name="Nolan M."/>
            <person name="Ohm R."/>
            <person name="Pangilinan J."/>
            <person name="Park H.-J.H."/>
            <person name="Ramirez L."/>
            <person name="Alfaro M."/>
            <person name="Sun H."/>
            <person name="Tritt A."/>
            <person name="Yoshinaga Y."/>
            <person name="Zwiers L.-H.L."/>
            <person name="Turgeon B.G."/>
            <person name="Goodwin S.B."/>
            <person name="Spatafora J.W."/>
            <person name="Crous P.W."/>
            <person name="Grigoriev I.V."/>
        </authorList>
    </citation>
    <scope>NUCLEOTIDE SEQUENCE [LARGE SCALE GENOMIC DNA]</scope>
    <source>
        <strain evidence="2 3">CBS 611.86</strain>
    </source>
</reference>
<evidence type="ECO:0000313" key="2">
    <source>
        <dbReference type="EMBL" id="KAF2865126.1"/>
    </source>
</evidence>
<gene>
    <name evidence="2" type="ORF">BDV95DRAFT_262165</name>
</gene>